<reference evidence="5" key="3">
    <citation type="submission" date="2016-02" db="EMBL/GenBank/DDBJ databases">
        <authorList>
            <person name="Wen L."/>
            <person name="He K."/>
            <person name="Yang H."/>
        </authorList>
    </citation>
    <scope>NUCLEOTIDE SEQUENCE [LARGE SCALE GENOMIC DNA]</scope>
    <source>
        <strain evidence="5">JCM 15929</strain>
    </source>
</reference>
<evidence type="ECO:0000313" key="6">
    <source>
        <dbReference type="Proteomes" id="UP000070409"/>
    </source>
</evidence>
<name>A0A138A7H5_9ACTN</name>
<dbReference type="GO" id="GO:0052621">
    <property type="term" value="F:diguanylate cyclase activity"/>
    <property type="evidence" value="ECO:0007669"/>
    <property type="project" value="TreeGrafter"/>
</dbReference>
<dbReference type="Proteomes" id="UP000070409">
    <property type="component" value="Unassembled WGS sequence"/>
</dbReference>
<feature type="transmembrane region" description="Helical" evidence="1">
    <location>
        <begin position="148"/>
        <end position="167"/>
    </location>
</feature>
<sequence length="410" mass="43899">MRSACIRLFLQIRHIVTTWWRGGPDYQQRIAYFDSRGLLRGFQLVVSACALVLGGLAANLLLVDQADAPSFYVVVQVIGAVTGLFWAMRWQVRPVPSESGAMVFVVTSDILIVAVSATDLDVMADAFGLSALTLVAIFVAFVLSPAQFMANAGICAVAIAVFAVGLYQSYGWPETALKVTLLGITTIAVPASVQIGLAFLSQDATESDTDPLTRTLNRRGFHRATGVKITNRAAGRREVSVALMLVDVNDFKAINDVHGHEAGDAVLTRVADVLRDVTQGGLVARLGGDEFVVLMAGRARSRYVRIANRIHWSIESEAGLAGVPVTASIGVAIGDIAVADEEAAVSLLLNRADEAMYEAKRGEQPVVISTVLDYPALGVVPVDVERVAPVVGRTGRQCRRRRTPTEARAS</sequence>
<reference evidence="3 6" key="1">
    <citation type="submission" date="2016-02" db="EMBL/GenBank/DDBJ databases">
        <authorList>
            <person name="Teng J.L."/>
            <person name="Tang Y."/>
            <person name="Huang Y."/>
            <person name="Guo F."/>
            <person name="Wei W."/>
            <person name="Chen J.H."/>
            <person name="Wong S.Y."/>
            <person name="Lau S.K."/>
            <person name="Woo P.C."/>
        </authorList>
    </citation>
    <scope>NUCLEOTIDE SEQUENCE [LARGE SCALE GENOMIC DNA]</scope>
    <source>
        <strain evidence="3 6">JCM 13375</strain>
    </source>
</reference>
<dbReference type="CDD" id="cd01949">
    <property type="entry name" value="GGDEF"/>
    <property type="match status" value="1"/>
</dbReference>
<evidence type="ECO:0000313" key="5">
    <source>
        <dbReference type="Proteomes" id="UP000070258"/>
    </source>
</evidence>
<keyword evidence="1" id="KW-0812">Transmembrane</keyword>
<feature type="transmembrane region" description="Helical" evidence="1">
    <location>
        <begin position="69"/>
        <end position="88"/>
    </location>
</feature>
<proteinExistence type="predicted"/>
<dbReference type="InterPro" id="IPR029787">
    <property type="entry name" value="Nucleotide_cyclase"/>
</dbReference>
<reference evidence="4" key="2">
    <citation type="submission" date="2016-02" db="EMBL/GenBank/DDBJ databases">
        <authorList>
            <person name="Teng J.L."/>
            <person name="Yang Y."/>
            <person name="Huang Y."/>
            <person name="Guo F."/>
            <person name="Wei W."/>
            <person name="Chen J.H."/>
            <person name="Wong S.Y."/>
            <person name="Lau S.K."/>
            <person name="Woo P.C."/>
        </authorList>
    </citation>
    <scope>NUCLEOTIDE SEQUENCE</scope>
    <source>
        <strain evidence="4">JCM 15929</strain>
    </source>
</reference>
<dbReference type="Pfam" id="PF00990">
    <property type="entry name" value="GGDEF"/>
    <property type="match status" value="1"/>
</dbReference>
<dbReference type="AlphaFoldDB" id="A0A138A7H5"/>
<gene>
    <name evidence="4" type="ORF">AXK60_09880</name>
    <name evidence="3" type="ORF">AXK61_18480</name>
</gene>
<feature type="domain" description="GGDEF" evidence="2">
    <location>
        <begin position="239"/>
        <end position="371"/>
    </location>
</feature>
<dbReference type="PROSITE" id="PS50887">
    <property type="entry name" value="GGDEF"/>
    <property type="match status" value="1"/>
</dbReference>
<protein>
    <recommendedName>
        <fullName evidence="2">GGDEF domain-containing protein</fullName>
    </recommendedName>
</protein>
<keyword evidence="1" id="KW-1133">Transmembrane helix</keyword>
<dbReference type="STRING" id="239498.AXK60_09880"/>
<dbReference type="EMBL" id="LSRF01000056">
    <property type="protein sequence ID" value="KXP06398.1"/>
    <property type="molecule type" value="Genomic_DNA"/>
</dbReference>
<dbReference type="Gene3D" id="3.30.70.270">
    <property type="match status" value="1"/>
</dbReference>
<evidence type="ECO:0000313" key="3">
    <source>
        <dbReference type="EMBL" id="KXO99249.1"/>
    </source>
</evidence>
<dbReference type="SUPFAM" id="SSF55073">
    <property type="entry name" value="Nucleotide cyclase"/>
    <property type="match status" value="1"/>
</dbReference>
<dbReference type="Proteomes" id="UP000070258">
    <property type="component" value="Unassembled WGS sequence"/>
</dbReference>
<evidence type="ECO:0000256" key="1">
    <source>
        <dbReference type="SAM" id="Phobius"/>
    </source>
</evidence>
<keyword evidence="1" id="KW-0472">Membrane</keyword>
<dbReference type="InterPro" id="IPR000160">
    <property type="entry name" value="GGDEF_dom"/>
</dbReference>
<dbReference type="SMART" id="SM00267">
    <property type="entry name" value="GGDEF"/>
    <property type="match status" value="1"/>
</dbReference>
<dbReference type="InterPro" id="IPR050469">
    <property type="entry name" value="Diguanylate_Cyclase"/>
</dbReference>
<comment type="caution">
    <text evidence="4">The sequence shown here is derived from an EMBL/GenBank/DDBJ whole genome shotgun (WGS) entry which is preliminary data.</text>
</comment>
<keyword evidence="6" id="KW-1185">Reference proteome</keyword>
<dbReference type="NCBIfam" id="TIGR00254">
    <property type="entry name" value="GGDEF"/>
    <property type="match status" value="1"/>
</dbReference>
<evidence type="ECO:0000313" key="4">
    <source>
        <dbReference type="EMBL" id="KXP06398.1"/>
    </source>
</evidence>
<evidence type="ECO:0000259" key="2">
    <source>
        <dbReference type="PROSITE" id="PS50887"/>
    </source>
</evidence>
<dbReference type="InterPro" id="IPR043128">
    <property type="entry name" value="Rev_trsase/Diguanyl_cyclase"/>
</dbReference>
<dbReference type="PANTHER" id="PTHR45138">
    <property type="entry name" value="REGULATORY COMPONENTS OF SENSORY TRANSDUCTION SYSTEM"/>
    <property type="match status" value="1"/>
</dbReference>
<dbReference type="EMBL" id="LSRE01000010">
    <property type="protein sequence ID" value="KXO99249.1"/>
    <property type="molecule type" value="Genomic_DNA"/>
</dbReference>
<feature type="transmembrane region" description="Helical" evidence="1">
    <location>
        <begin position="44"/>
        <end position="63"/>
    </location>
</feature>
<organism evidence="4 5">
    <name type="scientific">Tsukamurella pseudospumae</name>
    <dbReference type="NCBI Taxonomy" id="239498"/>
    <lineage>
        <taxon>Bacteria</taxon>
        <taxon>Bacillati</taxon>
        <taxon>Actinomycetota</taxon>
        <taxon>Actinomycetes</taxon>
        <taxon>Mycobacteriales</taxon>
        <taxon>Tsukamurellaceae</taxon>
        <taxon>Tsukamurella</taxon>
    </lineage>
</organism>
<feature type="transmembrane region" description="Helical" evidence="1">
    <location>
        <begin position="123"/>
        <end position="143"/>
    </location>
</feature>
<dbReference type="PANTHER" id="PTHR45138:SF9">
    <property type="entry name" value="DIGUANYLATE CYCLASE DGCM-RELATED"/>
    <property type="match status" value="1"/>
</dbReference>
<accession>A0A138A7H5</accession>